<accession>A0A427B357</accession>
<name>A0A427B357_ENSVE</name>
<dbReference type="EMBL" id="AMZH03000602">
    <property type="protein sequence ID" value="RRT82902.1"/>
    <property type="molecule type" value="Genomic_DNA"/>
</dbReference>
<dbReference type="Proteomes" id="UP000287651">
    <property type="component" value="Unassembled WGS sequence"/>
</dbReference>
<dbReference type="AlphaFoldDB" id="A0A427B357"/>
<evidence type="ECO:0000313" key="1">
    <source>
        <dbReference type="EMBL" id="RRT82902.1"/>
    </source>
</evidence>
<gene>
    <name evidence="1" type="ORF">B296_00010917</name>
</gene>
<comment type="caution">
    <text evidence="1">The sequence shown here is derived from an EMBL/GenBank/DDBJ whole genome shotgun (WGS) entry which is preliminary data.</text>
</comment>
<protein>
    <submittedName>
        <fullName evidence="1">Uncharacterized protein</fullName>
    </submittedName>
</protein>
<reference evidence="1 2" key="1">
    <citation type="journal article" date="2014" name="Agronomy (Basel)">
        <title>A Draft Genome Sequence for Ensete ventricosum, the Drought-Tolerant Tree Against Hunger.</title>
        <authorList>
            <person name="Harrison J."/>
            <person name="Moore K.A."/>
            <person name="Paszkiewicz K."/>
            <person name="Jones T."/>
            <person name="Grant M."/>
            <person name="Ambacheew D."/>
            <person name="Muzemil S."/>
            <person name="Studholme D.J."/>
        </authorList>
    </citation>
    <scope>NUCLEOTIDE SEQUENCE [LARGE SCALE GENOMIC DNA]</scope>
</reference>
<sequence length="178" mass="19321">MARVFLGRRSSGMCFFFLYTSLSAVFCFCEMTVRTRAIDSLTALLQDKSRRSERTGMTWIGGGGGGLLGDGDRVHLGELVGGTAGDLGDAEEAELVLEVLELVMKLRPRLPPELVDLNPHCDGGSAVRSNGNHRPLKGNISYPSGTDAFFLRLPDLECRWRRAALGEAGKGDGFFLKP</sequence>
<organism evidence="1 2">
    <name type="scientific">Ensete ventricosum</name>
    <name type="common">Abyssinian banana</name>
    <name type="synonym">Musa ensete</name>
    <dbReference type="NCBI Taxonomy" id="4639"/>
    <lineage>
        <taxon>Eukaryota</taxon>
        <taxon>Viridiplantae</taxon>
        <taxon>Streptophyta</taxon>
        <taxon>Embryophyta</taxon>
        <taxon>Tracheophyta</taxon>
        <taxon>Spermatophyta</taxon>
        <taxon>Magnoliopsida</taxon>
        <taxon>Liliopsida</taxon>
        <taxon>Zingiberales</taxon>
        <taxon>Musaceae</taxon>
        <taxon>Ensete</taxon>
    </lineage>
</organism>
<proteinExistence type="predicted"/>
<evidence type="ECO:0000313" key="2">
    <source>
        <dbReference type="Proteomes" id="UP000287651"/>
    </source>
</evidence>